<dbReference type="InterPro" id="IPR001753">
    <property type="entry name" value="Enoyl-CoA_hydra/iso"/>
</dbReference>
<sequence length="265" mass="28584">MSEAVLLTIDGPIATVTFNRPEAYNSLNGAMIEDLNRILPKVEHDPTIKVMILNSNGPAFMAGGDIKMFAQSVTMPQEEKRSTFEQTVYKIHPIVTAMRRMPKPIVAQVHGAVAGFGMSLLMACDLAVASEESYYTLAYILIGTSPDGGSTYGLPRIVGMKKAMEIALLGDRFDAATAERLGFVNRVVPAAELAQATMKLAQRLAAGPGLAYAGTKRLLQQSLNSTLETQLQAEAESFARCAAGDDFREGVTAFVEKRPPHFTGK</sequence>
<dbReference type="CDD" id="cd06558">
    <property type="entry name" value="crotonase-like"/>
    <property type="match status" value="1"/>
</dbReference>
<dbReference type="EMBL" id="BMJQ01000007">
    <property type="protein sequence ID" value="GGF21774.1"/>
    <property type="molecule type" value="Genomic_DNA"/>
</dbReference>
<dbReference type="Pfam" id="PF00378">
    <property type="entry name" value="ECH_1"/>
    <property type="match status" value="1"/>
</dbReference>
<comment type="similarity">
    <text evidence="1">Belongs to the enoyl-CoA hydratase/isomerase family.</text>
</comment>
<comment type="caution">
    <text evidence="2">The sequence shown here is derived from an EMBL/GenBank/DDBJ whole genome shotgun (WGS) entry which is preliminary data.</text>
</comment>
<organism evidence="2 3">
    <name type="scientific">Aliidongia dinghuensis</name>
    <dbReference type="NCBI Taxonomy" id="1867774"/>
    <lineage>
        <taxon>Bacteria</taxon>
        <taxon>Pseudomonadati</taxon>
        <taxon>Pseudomonadota</taxon>
        <taxon>Alphaproteobacteria</taxon>
        <taxon>Rhodospirillales</taxon>
        <taxon>Dongiaceae</taxon>
        <taxon>Aliidongia</taxon>
    </lineage>
</organism>
<accession>A0A8J3E3U8</accession>
<dbReference type="GO" id="GO:0003824">
    <property type="term" value="F:catalytic activity"/>
    <property type="evidence" value="ECO:0007669"/>
    <property type="project" value="UniProtKB-ARBA"/>
</dbReference>
<dbReference type="AlphaFoldDB" id="A0A8J3E3U8"/>
<protein>
    <submittedName>
        <fullName evidence="2">Enoyl-CoA hydratase</fullName>
    </submittedName>
</protein>
<keyword evidence="3" id="KW-1185">Reference proteome</keyword>
<evidence type="ECO:0000256" key="1">
    <source>
        <dbReference type="ARBA" id="ARBA00005254"/>
    </source>
</evidence>
<evidence type="ECO:0000313" key="3">
    <source>
        <dbReference type="Proteomes" id="UP000646365"/>
    </source>
</evidence>
<dbReference type="Gene3D" id="1.10.12.10">
    <property type="entry name" value="Lyase 2-enoyl-coa Hydratase, Chain A, domain 2"/>
    <property type="match status" value="1"/>
</dbReference>
<name>A0A8J3E3U8_9PROT</name>
<dbReference type="InterPro" id="IPR029045">
    <property type="entry name" value="ClpP/crotonase-like_dom_sf"/>
</dbReference>
<dbReference type="PANTHER" id="PTHR43459">
    <property type="entry name" value="ENOYL-COA HYDRATASE"/>
    <property type="match status" value="1"/>
</dbReference>
<dbReference type="PANTHER" id="PTHR43459:SF1">
    <property type="entry name" value="EG:BACN32G11.4 PROTEIN"/>
    <property type="match status" value="1"/>
</dbReference>
<dbReference type="RefSeq" id="WP_189047070.1">
    <property type="nucleotide sequence ID" value="NZ_BMJQ01000007.1"/>
</dbReference>
<dbReference type="SUPFAM" id="SSF52096">
    <property type="entry name" value="ClpP/crotonase"/>
    <property type="match status" value="1"/>
</dbReference>
<reference evidence="2" key="2">
    <citation type="submission" date="2020-09" db="EMBL/GenBank/DDBJ databases">
        <authorList>
            <person name="Sun Q."/>
            <person name="Zhou Y."/>
        </authorList>
    </citation>
    <scope>NUCLEOTIDE SEQUENCE</scope>
    <source>
        <strain evidence="2">CGMCC 1.15725</strain>
    </source>
</reference>
<dbReference type="Gene3D" id="3.90.226.10">
    <property type="entry name" value="2-enoyl-CoA Hydratase, Chain A, domain 1"/>
    <property type="match status" value="1"/>
</dbReference>
<gene>
    <name evidence="2" type="ORF">GCM10011611_29810</name>
</gene>
<dbReference type="Proteomes" id="UP000646365">
    <property type="component" value="Unassembled WGS sequence"/>
</dbReference>
<evidence type="ECO:0000313" key="2">
    <source>
        <dbReference type="EMBL" id="GGF21774.1"/>
    </source>
</evidence>
<dbReference type="InterPro" id="IPR014748">
    <property type="entry name" value="Enoyl-CoA_hydra_C"/>
</dbReference>
<proteinExistence type="inferred from homology"/>
<reference evidence="2" key="1">
    <citation type="journal article" date="2014" name="Int. J. Syst. Evol. Microbiol.">
        <title>Complete genome sequence of Corynebacterium casei LMG S-19264T (=DSM 44701T), isolated from a smear-ripened cheese.</title>
        <authorList>
            <consortium name="US DOE Joint Genome Institute (JGI-PGF)"/>
            <person name="Walter F."/>
            <person name="Albersmeier A."/>
            <person name="Kalinowski J."/>
            <person name="Ruckert C."/>
        </authorList>
    </citation>
    <scope>NUCLEOTIDE SEQUENCE</scope>
    <source>
        <strain evidence="2">CGMCC 1.15725</strain>
    </source>
</reference>